<sequence length="101" mass="11926">MVTARLPLVLRFVAFIIKSCDQISRSKRSVRFIRWLASCDHCFGKNKMLEMRRRPNTLDSCLIIHFFPTKPDAMHLQYSVLLTEKTHKHKPSQTVILRIRC</sequence>
<dbReference type="GeneID" id="70289566"/>
<dbReference type="RefSeq" id="XP_046115466.1">
    <property type="nucleotide sequence ID" value="XM_046258663.1"/>
</dbReference>
<proteinExistence type="predicted"/>
<dbReference type="EMBL" id="MU251267">
    <property type="protein sequence ID" value="KAG9251542.1"/>
    <property type="molecule type" value="Genomic_DNA"/>
</dbReference>
<organism evidence="1 2">
    <name type="scientific">Emericellopsis atlantica</name>
    <dbReference type="NCBI Taxonomy" id="2614577"/>
    <lineage>
        <taxon>Eukaryota</taxon>
        <taxon>Fungi</taxon>
        <taxon>Dikarya</taxon>
        <taxon>Ascomycota</taxon>
        <taxon>Pezizomycotina</taxon>
        <taxon>Sordariomycetes</taxon>
        <taxon>Hypocreomycetidae</taxon>
        <taxon>Hypocreales</taxon>
        <taxon>Bionectriaceae</taxon>
        <taxon>Emericellopsis</taxon>
    </lineage>
</organism>
<dbReference type="AlphaFoldDB" id="A0A9P7ZGT5"/>
<accession>A0A9P7ZGT5</accession>
<dbReference type="Proteomes" id="UP000887229">
    <property type="component" value="Unassembled WGS sequence"/>
</dbReference>
<evidence type="ECO:0000313" key="1">
    <source>
        <dbReference type="EMBL" id="KAG9251542.1"/>
    </source>
</evidence>
<reference evidence="1" key="1">
    <citation type="journal article" date="2021" name="IMA Fungus">
        <title>Genomic characterization of three marine fungi, including Emericellopsis atlantica sp. nov. with signatures of a generalist lifestyle and marine biomass degradation.</title>
        <authorList>
            <person name="Hagestad O.C."/>
            <person name="Hou L."/>
            <person name="Andersen J.H."/>
            <person name="Hansen E.H."/>
            <person name="Altermark B."/>
            <person name="Li C."/>
            <person name="Kuhnert E."/>
            <person name="Cox R.J."/>
            <person name="Crous P.W."/>
            <person name="Spatafora J.W."/>
            <person name="Lail K."/>
            <person name="Amirebrahimi M."/>
            <person name="Lipzen A."/>
            <person name="Pangilinan J."/>
            <person name="Andreopoulos W."/>
            <person name="Hayes R.D."/>
            <person name="Ng V."/>
            <person name="Grigoriev I.V."/>
            <person name="Jackson S.A."/>
            <person name="Sutton T.D.S."/>
            <person name="Dobson A.D.W."/>
            <person name="Rama T."/>
        </authorList>
    </citation>
    <scope>NUCLEOTIDE SEQUENCE</scope>
    <source>
        <strain evidence="1">TS7</strain>
    </source>
</reference>
<evidence type="ECO:0000313" key="2">
    <source>
        <dbReference type="Proteomes" id="UP000887229"/>
    </source>
</evidence>
<comment type="caution">
    <text evidence="1">The sequence shown here is derived from an EMBL/GenBank/DDBJ whole genome shotgun (WGS) entry which is preliminary data.</text>
</comment>
<keyword evidence="2" id="KW-1185">Reference proteome</keyword>
<protein>
    <submittedName>
        <fullName evidence="1">Uncharacterized protein</fullName>
    </submittedName>
</protein>
<name>A0A9P7ZGT5_9HYPO</name>
<gene>
    <name evidence="1" type="ORF">F5Z01DRAFT_269070</name>
</gene>